<dbReference type="Proteomes" id="UP000662637">
    <property type="component" value="Unassembled WGS sequence"/>
</dbReference>
<reference evidence="2" key="2">
    <citation type="submission" date="2020-08" db="EMBL/GenBank/DDBJ databases">
        <authorList>
            <person name="Shumante A."/>
            <person name="Zimin A.V."/>
            <person name="Puiu D."/>
            <person name="Salzberg S.L."/>
        </authorList>
    </citation>
    <scope>NUCLEOTIDE SEQUENCE</scope>
    <source>
        <strain evidence="2">WC2-LM</strain>
        <tissue evidence="2">Liver</tissue>
    </source>
</reference>
<evidence type="ECO:0000313" key="2">
    <source>
        <dbReference type="EMBL" id="KAF7467170.1"/>
    </source>
</evidence>
<gene>
    <name evidence="2" type="ORF">GHT09_001563</name>
    <name evidence="3" type="ORF">MONAX_5E028519</name>
</gene>
<reference evidence="3 4" key="1">
    <citation type="submission" date="2019-04" db="EMBL/GenBank/DDBJ databases">
        <authorList>
            <person name="Alioto T."/>
            <person name="Alioto T."/>
        </authorList>
    </citation>
    <scope>NUCLEOTIDE SEQUENCE [LARGE SCALE GENOMIC DNA]</scope>
</reference>
<dbReference type="Proteomes" id="UP000335636">
    <property type="component" value="Unassembled WGS sequence"/>
</dbReference>
<evidence type="ECO:0000313" key="4">
    <source>
        <dbReference type="Proteomes" id="UP000335636"/>
    </source>
</evidence>
<sequence>MSQGPSSPLHKGLPVPSSPISTWAPGGPSPQTTGGLGRFSPRVRHRGGLRNPRLFPAPHTTGTPACGAKWGRQDLALPGPHHSLPRPRLGDPTWTCPSPRPDFLL</sequence>
<evidence type="ECO:0000256" key="1">
    <source>
        <dbReference type="SAM" id="MobiDB-lite"/>
    </source>
</evidence>
<evidence type="ECO:0000313" key="3">
    <source>
        <dbReference type="EMBL" id="VTJ62595.1"/>
    </source>
</evidence>
<protein>
    <submittedName>
        <fullName evidence="3">Uncharacterized protein</fullName>
    </submittedName>
</protein>
<accession>A0A5E4AZJ9</accession>
<name>A0A5E4AZJ9_MARMO</name>
<keyword evidence="4" id="KW-1185">Reference proteome</keyword>
<dbReference type="EMBL" id="CABDUW010000204">
    <property type="protein sequence ID" value="VTJ62595.1"/>
    <property type="molecule type" value="Genomic_DNA"/>
</dbReference>
<dbReference type="AlphaFoldDB" id="A0A5E4AZJ9"/>
<feature type="region of interest" description="Disordered" evidence="1">
    <location>
        <begin position="1"/>
        <end position="105"/>
    </location>
</feature>
<organism evidence="3 4">
    <name type="scientific">Marmota monax</name>
    <name type="common">Woodchuck</name>
    <dbReference type="NCBI Taxonomy" id="9995"/>
    <lineage>
        <taxon>Eukaryota</taxon>
        <taxon>Metazoa</taxon>
        <taxon>Chordata</taxon>
        <taxon>Craniata</taxon>
        <taxon>Vertebrata</taxon>
        <taxon>Euteleostomi</taxon>
        <taxon>Mammalia</taxon>
        <taxon>Eutheria</taxon>
        <taxon>Euarchontoglires</taxon>
        <taxon>Glires</taxon>
        <taxon>Rodentia</taxon>
        <taxon>Sciuromorpha</taxon>
        <taxon>Sciuridae</taxon>
        <taxon>Xerinae</taxon>
        <taxon>Marmotini</taxon>
        <taxon>Marmota</taxon>
    </lineage>
</organism>
<dbReference type="EMBL" id="WJEC01007810">
    <property type="protein sequence ID" value="KAF7467170.1"/>
    <property type="molecule type" value="Genomic_DNA"/>
</dbReference>
<proteinExistence type="predicted"/>